<dbReference type="EMBL" id="BKCJ010129346">
    <property type="protein sequence ID" value="GEX77666.1"/>
    <property type="molecule type" value="Genomic_DNA"/>
</dbReference>
<sequence>MSTPVFVNLEIFTQADGAQSSRVPVPLPEDPYEAIRKAYLVATDTKSKPFGDLVEAETHESPHTAALPTSLLDSTPPACRVEESEGSGTFGTRSKSSDSTTPLSLGHPLTHITPVLVLSLRRTACKAMRVLPAMSPGLSASIAERYRGTSELILDTDSEGHELGEEKDEEVEKSLDSSSESEDAEDEGPTTGDEGPITGDGGLAARDDGHGMRFESLGLGGDETIHEGQQRAASVMETAMDEPLRLEPERPERVSALRQPTLTTWIDPEDVMAYIDVPTYPPPAPPVQTPLSPKWSSGLLPVFPAPSIVPLPILSPMISLTIPSSVASPATDETGGFLTELGAQVEMQGGLIRDHMVRLGEISPALFKTYDRDMDIRELFTRPGAVRDEIFSQRYRFRSLKHEQARTAVTFRALWRLCWH</sequence>
<feature type="region of interest" description="Disordered" evidence="1">
    <location>
        <begin position="155"/>
        <end position="222"/>
    </location>
</feature>
<comment type="caution">
    <text evidence="2">The sequence shown here is derived from an EMBL/GenBank/DDBJ whole genome shotgun (WGS) entry which is preliminary data.</text>
</comment>
<evidence type="ECO:0000313" key="2">
    <source>
        <dbReference type="EMBL" id="GEX77666.1"/>
    </source>
</evidence>
<reference evidence="2" key="1">
    <citation type="journal article" date="2019" name="Sci. Rep.">
        <title>Draft genome of Tanacetum cinerariifolium, the natural source of mosquito coil.</title>
        <authorList>
            <person name="Yamashiro T."/>
            <person name="Shiraishi A."/>
            <person name="Satake H."/>
            <person name="Nakayama K."/>
        </authorList>
    </citation>
    <scope>NUCLEOTIDE SEQUENCE</scope>
</reference>
<feature type="compositionally biased region" description="Acidic residues" evidence="1">
    <location>
        <begin position="179"/>
        <end position="188"/>
    </location>
</feature>
<proteinExistence type="predicted"/>
<gene>
    <name evidence="2" type="ORF">Tci_349641</name>
</gene>
<feature type="compositionally biased region" description="Polar residues" evidence="1">
    <location>
        <begin position="86"/>
        <end position="103"/>
    </location>
</feature>
<name>A0A699H899_TANCI</name>
<organism evidence="2">
    <name type="scientific">Tanacetum cinerariifolium</name>
    <name type="common">Dalmatian daisy</name>
    <name type="synonym">Chrysanthemum cinerariifolium</name>
    <dbReference type="NCBI Taxonomy" id="118510"/>
    <lineage>
        <taxon>Eukaryota</taxon>
        <taxon>Viridiplantae</taxon>
        <taxon>Streptophyta</taxon>
        <taxon>Embryophyta</taxon>
        <taxon>Tracheophyta</taxon>
        <taxon>Spermatophyta</taxon>
        <taxon>Magnoliopsida</taxon>
        <taxon>eudicotyledons</taxon>
        <taxon>Gunneridae</taxon>
        <taxon>Pentapetalae</taxon>
        <taxon>asterids</taxon>
        <taxon>campanulids</taxon>
        <taxon>Asterales</taxon>
        <taxon>Asteraceae</taxon>
        <taxon>Asteroideae</taxon>
        <taxon>Anthemideae</taxon>
        <taxon>Anthemidinae</taxon>
        <taxon>Tanacetum</taxon>
    </lineage>
</organism>
<evidence type="ECO:0000256" key="1">
    <source>
        <dbReference type="SAM" id="MobiDB-lite"/>
    </source>
</evidence>
<feature type="region of interest" description="Disordered" evidence="1">
    <location>
        <begin position="56"/>
        <end position="108"/>
    </location>
</feature>
<protein>
    <submittedName>
        <fullName evidence="2">Uncharacterized protein</fullName>
    </submittedName>
</protein>
<feature type="compositionally biased region" description="Basic and acidic residues" evidence="1">
    <location>
        <begin position="158"/>
        <end position="175"/>
    </location>
</feature>
<dbReference type="AlphaFoldDB" id="A0A699H899"/>
<accession>A0A699H899</accession>